<proteinExistence type="predicted"/>
<reference evidence="1 2" key="1">
    <citation type="submission" date="2019-04" db="EMBL/GenBank/DDBJ databases">
        <title>Draft genome sequence of Rickettsia asiatica Maytaro1284.</title>
        <authorList>
            <person name="Thu M."/>
            <person name="Qiu Y."/>
            <person name="Nakao R."/>
        </authorList>
    </citation>
    <scope>NUCLEOTIDE SEQUENCE [LARGE SCALE GENOMIC DNA]</scope>
    <source>
        <strain evidence="1 2">Maytaro1284</strain>
    </source>
</reference>
<dbReference type="RefSeq" id="WP_147141487.1">
    <property type="nucleotide sequence ID" value="NZ_AP019563.1"/>
</dbReference>
<protein>
    <submittedName>
        <fullName evidence="1">Uncharacterized protein</fullName>
    </submittedName>
</protein>
<dbReference type="Proteomes" id="UP000321183">
    <property type="component" value="Chromosome"/>
</dbReference>
<evidence type="ECO:0000313" key="2">
    <source>
        <dbReference type="Proteomes" id="UP000321183"/>
    </source>
</evidence>
<dbReference type="KEGG" id="ras:RAS_01900"/>
<name>A0A510GIC9_9RICK</name>
<dbReference type="EMBL" id="AP019563">
    <property type="protein sequence ID" value="BBJ31081.1"/>
    <property type="molecule type" value="Genomic_DNA"/>
</dbReference>
<dbReference type="AlphaFoldDB" id="A0A510GIC9"/>
<evidence type="ECO:0000313" key="1">
    <source>
        <dbReference type="EMBL" id="BBJ31081.1"/>
    </source>
</evidence>
<accession>A0A510GIC9</accession>
<keyword evidence="2" id="KW-1185">Reference proteome</keyword>
<sequence>MDSTYKQFTNIFRGSKGKLTPDIKNELENALSYIISVADYKTEEEKKAKIKAEKSKLSKALKRQNLDKKQKFIITELEKSVNLFKKPSGDTKSFLETLDTKDFFIVISAISLLIRTIANNEIQVEREKIFLILRLFLRVKLWKKKMLILLS</sequence>
<organism evidence="1 2">
    <name type="scientific">Rickettsia asiatica</name>
    <dbReference type="NCBI Taxonomy" id="238800"/>
    <lineage>
        <taxon>Bacteria</taxon>
        <taxon>Pseudomonadati</taxon>
        <taxon>Pseudomonadota</taxon>
        <taxon>Alphaproteobacteria</taxon>
        <taxon>Rickettsiales</taxon>
        <taxon>Rickettsiaceae</taxon>
        <taxon>Rickettsieae</taxon>
        <taxon>Rickettsia</taxon>
        <taxon>spotted fever group</taxon>
    </lineage>
</organism>
<gene>
    <name evidence="1" type="ORF">RAS_01900</name>
</gene>